<evidence type="ECO:0000313" key="3">
    <source>
        <dbReference type="EMBL" id="GAA2093382.1"/>
    </source>
</evidence>
<gene>
    <name evidence="3" type="ORF">GCM10009801_60520</name>
</gene>
<proteinExistence type="inferred from homology"/>
<dbReference type="PRINTS" id="PR01438">
    <property type="entry name" value="UNVRSLSTRESS"/>
</dbReference>
<dbReference type="Proteomes" id="UP001500016">
    <property type="component" value="Unassembled WGS sequence"/>
</dbReference>
<sequence>MPETNERPTTAGSRRVPRDHVVVGVDGSPVSLRALDRAADEAHQRDVGLMVLCGAAPPRYAAVPVTDTDRERARKAGLEVAESAAQRARDRVPGLTVVPSGSYELAADALVRASRTAALTVVGSRGHGGFRGLLLGSVGLRLAAHSASPLLVVRGDESADAEGRETVVGLKRSGATAPLRYGFEQAVRDGSSLRVVHNWGNPVLPGLPRKSTAKDSPEGQAAAAFVRETAERIGADYEGVACVSEAHHGSAAEQLIDLSQGARTVVLGARREQRRLSLQVSPVVNAVLQHARCPVALVPVV</sequence>
<dbReference type="RefSeq" id="WP_344532608.1">
    <property type="nucleotide sequence ID" value="NZ_BAAAPE010000015.1"/>
</dbReference>
<evidence type="ECO:0000256" key="1">
    <source>
        <dbReference type="ARBA" id="ARBA00008791"/>
    </source>
</evidence>
<comment type="similarity">
    <text evidence="1">Belongs to the universal stress protein A family.</text>
</comment>
<dbReference type="PANTHER" id="PTHR46268">
    <property type="entry name" value="STRESS RESPONSE PROTEIN NHAX"/>
    <property type="match status" value="1"/>
</dbReference>
<name>A0ABN2WKM4_9ACTN</name>
<dbReference type="InterPro" id="IPR006015">
    <property type="entry name" value="Universal_stress_UspA"/>
</dbReference>
<feature type="domain" description="UspA" evidence="2">
    <location>
        <begin position="172"/>
        <end position="299"/>
    </location>
</feature>
<dbReference type="InterPro" id="IPR006016">
    <property type="entry name" value="UspA"/>
</dbReference>
<comment type="caution">
    <text evidence="3">The sequence shown here is derived from an EMBL/GenBank/DDBJ whole genome shotgun (WGS) entry which is preliminary data.</text>
</comment>
<evidence type="ECO:0000313" key="4">
    <source>
        <dbReference type="Proteomes" id="UP001500016"/>
    </source>
</evidence>
<dbReference type="Pfam" id="PF00582">
    <property type="entry name" value="Usp"/>
    <property type="match status" value="2"/>
</dbReference>
<dbReference type="Gene3D" id="3.40.50.620">
    <property type="entry name" value="HUPs"/>
    <property type="match status" value="2"/>
</dbReference>
<dbReference type="InterPro" id="IPR014729">
    <property type="entry name" value="Rossmann-like_a/b/a_fold"/>
</dbReference>
<protein>
    <submittedName>
        <fullName evidence="3">Universal stress protein</fullName>
    </submittedName>
</protein>
<organism evidence="3 4">
    <name type="scientific">Streptomyces albiaxialis</name>
    <dbReference type="NCBI Taxonomy" id="329523"/>
    <lineage>
        <taxon>Bacteria</taxon>
        <taxon>Bacillati</taxon>
        <taxon>Actinomycetota</taxon>
        <taxon>Actinomycetes</taxon>
        <taxon>Kitasatosporales</taxon>
        <taxon>Streptomycetaceae</taxon>
        <taxon>Streptomyces</taxon>
    </lineage>
</organism>
<evidence type="ECO:0000259" key="2">
    <source>
        <dbReference type="Pfam" id="PF00582"/>
    </source>
</evidence>
<dbReference type="EMBL" id="BAAAPE010000015">
    <property type="protein sequence ID" value="GAA2093382.1"/>
    <property type="molecule type" value="Genomic_DNA"/>
</dbReference>
<feature type="domain" description="UspA" evidence="2">
    <location>
        <begin position="19"/>
        <end position="154"/>
    </location>
</feature>
<dbReference type="PANTHER" id="PTHR46268:SF6">
    <property type="entry name" value="UNIVERSAL STRESS PROTEIN UP12"/>
    <property type="match status" value="1"/>
</dbReference>
<accession>A0ABN2WKM4</accession>
<dbReference type="SUPFAM" id="SSF52402">
    <property type="entry name" value="Adenine nucleotide alpha hydrolases-like"/>
    <property type="match status" value="2"/>
</dbReference>
<reference evidence="3 4" key="1">
    <citation type="journal article" date="2019" name="Int. J. Syst. Evol. Microbiol.">
        <title>The Global Catalogue of Microorganisms (GCM) 10K type strain sequencing project: providing services to taxonomists for standard genome sequencing and annotation.</title>
        <authorList>
            <consortium name="The Broad Institute Genomics Platform"/>
            <consortium name="The Broad Institute Genome Sequencing Center for Infectious Disease"/>
            <person name="Wu L."/>
            <person name="Ma J."/>
        </authorList>
    </citation>
    <scope>NUCLEOTIDE SEQUENCE [LARGE SCALE GENOMIC DNA]</scope>
    <source>
        <strain evidence="3 4">JCM 15478</strain>
    </source>
</reference>
<keyword evidence="4" id="KW-1185">Reference proteome</keyword>